<sequence length="282" mass="31609">MAWHRYRRERRDYSHLDGLNARSAFDQAYRLRTFGRDLSTWPAMVNDTLIRLFAGVETLDRAGAIAAVVADRAAKGKRGPGTPGAFDGDVAGNAMAWGVHLRLLVATEGEDGTTWSMPDRQPWYEVQEGGRLRQVRGMTEAEQADQARRDETRARRRATLQAKEAVRVGPLVEAELHRILRHDPDFVIREGNPRGSYPDKDIALFLPTVAAPVPLVEVLPIAMEAHHDMEPRQQRRWLTCLEAWAWEVSYRAQRARTKAIQAEQAAARAAVEAADDAALEGL</sequence>
<protein>
    <submittedName>
        <fullName evidence="1">Uncharacterized protein</fullName>
    </submittedName>
</protein>
<dbReference type="AlphaFoldDB" id="B1ZJG2"/>
<dbReference type="STRING" id="441620.Mpop_1902"/>
<name>B1ZJG2_METPB</name>
<reference evidence="1" key="1">
    <citation type="submission" date="2008-04" db="EMBL/GenBank/DDBJ databases">
        <title>Complete sequence of chromosome of Methylobacterium populi BJ001.</title>
        <authorList>
            <consortium name="US DOE Joint Genome Institute"/>
            <person name="Copeland A."/>
            <person name="Lucas S."/>
            <person name="Lapidus A."/>
            <person name="Glavina del Rio T."/>
            <person name="Dalin E."/>
            <person name="Tice H."/>
            <person name="Bruce D."/>
            <person name="Goodwin L."/>
            <person name="Pitluck S."/>
            <person name="Chertkov O."/>
            <person name="Brettin T."/>
            <person name="Detter J.C."/>
            <person name="Han C."/>
            <person name="Kuske C.R."/>
            <person name="Schmutz J."/>
            <person name="Larimer F."/>
            <person name="Land M."/>
            <person name="Hauser L."/>
            <person name="Kyrpides N."/>
            <person name="Mikhailova N."/>
            <person name="Marx C."/>
            <person name="Richardson P."/>
        </authorList>
    </citation>
    <scope>NUCLEOTIDE SEQUENCE [LARGE SCALE GENOMIC DNA]</scope>
    <source>
        <strain evidence="1">BJ001</strain>
    </source>
</reference>
<dbReference type="eggNOG" id="ENOG5030ZWX">
    <property type="taxonomic scope" value="Bacteria"/>
</dbReference>
<proteinExistence type="predicted"/>
<dbReference type="Proteomes" id="UP000007136">
    <property type="component" value="Chromosome"/>
</dbReference>
<dbReference type="HOGENOM" id="CLU_1037499_0_0_5"/>
<dbReference type="OrthoDB" id="7998464at2"/>
<evidence type="ECO:0000313" key="1">
    <source>
        <dbReference type="EMBL" id="ACB80065.1"/>
    </source>
</evidence>
<dbReference type="RefSeq" id="WP_012453810.1">
    <property type="nucleotide sequence ID" value="NC_010725.1"/>
</dbReference>
<evidence type="ECO:0000313" key="2">
    <source>
        <dbReference type="Proteomes" id="UP000007136"/>
    </source>
</evidence>
<dbReference type="EMBL" id="CP001029">
    <property type="protein sequence ID" value="ACB80065.1"/>
    <property type="molecule type" value="Genomic_DNA"/>
</dbReference>
<gene>
    <name evidence="1" type="ordered locus">Mpop_1902</name>
</gene>
<dbReference type="KEGG" id="mpo:Mpop_1902"/>
<organism evidence="1 2">
    <name type="scientific">Methylorubrum populi (strain ATCC BAA-705 / NCIMB 13946 / BJ001)</name>
    <name type="common">Methylobacterium populi</name>
    <dbReference type="NCBI Taxonomy" id="441620"/>
    <lineage>
        <taxon>Bacteria</taxon>
        <taxon>Pseudomonadati</taxon>
        <taxon>Pseudomonadota</taxon>
        <taxon>Alphaproteobacteria</taxon>
        <taxon>Hyphomicrobiales</taxon>
        <taxon>Methylobacteriaceae</taxon>
        <taxon>Methylorubrum</taxon>
    </lineage>
</organism>
<accession>B1ZJG2</accession>